<dbReference type="InterPro" id="IPR009009">
    <property type="entry name" value="RlpA-like_DPBB"/>
</dbReference>
<dbReference type="PROSITE" id="PS51109">
    <property type="entry name" value="G5"/>
    <property type="match status" value="1"/>
</dbReference>
<dbReference type="AlphaFoldDB" id="A0A1J5IZ78"/>
<dbReference type="CDD" id="cd22268">
    <property type="entry name" value="DPBB_RlpA-like"/>
    <property type="match status" value="1"/>
</dbReference>
<dbReference type="Gene3D" id="2.20.230.10">
    <property type="entry name" value="Resuscitation-promoting factor rpfb"/>
    <property type="match status" value="1"/>
</dbReference>
<sequence>MPARLLRRRLGVLILILTSALALVWWWPRPAPPVPPNPDLLKIPVTLDVDGYVIQTTTNRPTVDEALAQWNVAYADDASIIPPPSHTITAYDTISIRHRFPVAILVDGQEIGDMIFAMPIGSLLLSHGITLNPLDRIDAEISSLCSPGQMIRIVRVVEEIAVLSEEIPYTISYVDDDTMSIIEKDVSQGGSNGTREVTIKRTFVDGEIESEEELSSVVVSEPVEKVITRGTLIIIGDSEEGYASYYDNPTGAASVTFPRGTYVRVTSQQTGRSVIVHINDRGPDQREHPDRIIDLDESDFFALDPPWYAGTIYVTVEELL</sequence>
<dbReference type="SUPFAM" id="SSF50685">
    <property type="entry name" value="Barwin-like endoglucanases"/>
    <property type="match status" value="1"/>
</dbReference>
<name>A0A1J5IZ78_9BACT</name>
<proteinExistence type="predicted"/>
<accession>A0A1J5IZ78</accession>
<gene>
    <name evidence="3" type="ORF">AUK40_01510</name>
</gene>
<dbReference type="InterPro" id="IPR036908">
    <property type="entry name" value="RlpA-like_sf"/>
</dbReference>
<dbReference type="InterPro" id="IPR007137">
    <property type="entry name" value="DUF348"/>
</dbReference>
<dbReference type="Proteomes" id="UP000183245">
    <property type="component" value="Unassembled WGS sequence"/>
</dbReference>
<dbReference type="SMART" id="SM01208">
    <property type="entry name" value="G5"/>
    <property type="match status" value="1"/>
</dbReference>
<reference evidence="3 4" key="1">
    <citation type="journal article" date="2016" name="Environ. Microbiol.">
        <title>Genomic resolution of a cold subsurface aquifer community provides metabolic insights for novel microbes adapted to high CO concentrations.</title>
        <authorList>
            <person name="Probst A.J."/>
            <person name="Castelle C.J."/>
            <person name="Singh A."/>
            <person name="Brown C.T."/>
            <person name="Anantharaman K."/>
            <person name="Sharon I."/>
            <person name="Hug L.A."/>
            <person name="Burstein D."/>
            <person name="Emerson J.B."/>
            <person name="Thomas B.C."/>
            <person name="Banfield J.F."/>
        </authorList>
    </citation>
    <scope>NUCLEOTIDE SEQUENCE [LARGE SCALE GENOMIC DNA]</scope>
    <source>
        <strain evidence="3">CG2_30_54_11</strain>
    </source>
</reference>
<evidence type="ECO:0000259" key="2">
    <source>
        <dbReference type="PROSITE" id="PS51109"/>
    </source>
</evidence>
<dbReference type="Gene3D" id="2.40.40.10">
    <property type="entry name" value="RlpA-like domain"/>
    <property type="match status" value="1"/>
</dbReference>
<evidence type="ECO:0000256" key="1">
    <source>
        <dbReference type="ARBA" id="ARBA00022729"/>
    </source>
</evidence>
<keyword evidence="1" id="KW-0732">Signal</keyword>
<feature type="domain" description="G5" evidence="2">
    <location>
        <begin position="153"/>
        <end position="233"/>
    </location>
</feature>
<dbReference type="Pfam" id="PF03330">
    <property type="entry name" value="DPBB_1"/>
    <property type="match status" value="1"/>
</dbReference>
<organism evidence="3 4">
    <name type="scientific">Candidatus Wirthbacteria bacterium CG2_30_54_11</name>
    <dbReference type="NCBI Taxonomy" id="1817892"/>
    <lineage>
        <taxon>Bacteria</taxon>
        <taxon>Candidatus Wirthbacteria</taxon>
    </lineage>
</organism>
<dbReference type="Pfam" id="PF07501">
    <property type="entry name" value="G5"/>
    <property type="match status" value="1"/>
</dbReference>
<dbReference type="PANTHER" id="PTHR34183:SF8">
    <property type="entry name" value="ENDOLYTIC PEPTIDOGLYCAN TRANSGLYCOSYLASE RLPA-RELATED"/>
    <property type="match status" value="1"/>
</dbReference>
<dbReference type="Pfam" id="PF03990">
    <property type="entry name" value="DUF348"/>
    <property type="match status" value="2"/>
</dbReference>
<dbReference type="PANTHER" id="PTHR34183">
    <property type="entry name" value="ENDOLYTIC PEPTIDOGLYCAN TRANSGLYCOSYLASE RLPA"/>
    <property type="match status" value="1"/>
</dbReference>
<evidence type="ECO:0000313" key="4">
    <source>
        <dbReference type="Proteomes" id="UP000183245"/>
    </source>
</evidence>
<comment type="caution">
    <text evidence="3">The sequence shown here is derived from an EMBL/GenBank/DDBJ whole genome shotgun (WGS) entry which is preliminary data.</text>
</comment>
<protein>
    <recommendedName>
        <fullName evidence="2">G5 domain-containing protein</fullName>
    </recommendedName>
</protein>
<dbReference type="STRING" id="1817892.AUK40_01510"/>
<dbReference type="EMBL" id="MNZT01000026">
    <property type="protein sequence ID" value="OIP98447.1"/>
    <property type="molecule type" value="Genomic_DNA"/>
</dbReference>
<dbReference type="InterPro" id="IPR011098">
    <property type="entry name" value="G5_dom"/>
</dbReference>
<evidence type="ECO:0000313" key="3">
    <source>
        <dbReference type="EMBL" id="OIP98447.1"/>
    </source>
</evidence>